<dbReference type="InterPro" id="IPR027256">
    <property type="entry name" value="P-typ_ATPase_IB"/>
</dbReference>
<dbReference type="Gene3D" id="2.70.150.10">
    <property type="entry name" value="Calcium-transporting ATPase, cytoplasmic transduction domain A"/>
    <property type="match status" value="1"/>
</dbReference>
<dbReference type="STRING" id="29341.RSJ17_19110"/>
<dbReference type="PROSITE" id="PS00154">
    <property type="entry name" value="ATPASE_E1_E2"/>
    <property type="match status" value="1"/>
</dbReference>
<dbReference type="SUPFAM" id="SSF81653">
    <property type="entry name" value="Calcium ATPase, transduction domain A"/>
    <property type="match status" value="1"/>
</dbReference>
<dbReference type="PRINTS" id="PR00119">
    <property type="entry name" value="CATATPASE"/>
</dbReference>
<dbReference type="EMBL" id="AYSO01000016">
    <property type="protein sequence ID" value="KIE46813.1"/>
    <property type="molecule type" value="Genomic_DNA"/>
</dbReference>
<feature type="domain" description="P-type ATPase A" evidence="18">
    <location>
        <begin position="111"/>
        <end position="210"/>
    </location>
</feature>
<dbReference type="PANTHER" id="PTHR48085">
    <property type="entry name" value="CADMIUM/ZINC-TRANSPORTING ATPASE HMA2-RELATED"/>
    <property type="match status" value="1"/>
</dbReference>
<feature type="transmembrane region" description="Helical" evidence="17">
    <location>
        <begin position="261"/>
        <end position="282"/>
    </location>
</feature>
<comment type="caution">
    <text evidence="19">The sequence shown here is derived from an EMBL/GenBank/DDBJ whole genome shotgun (WGS) entry which is preliminary data.</text>
</comment>
<dbReference type="Pfam" id="PF00702">
    <property type="entry name" value="Hydrolase"/>
    <property type="match status" value="1"/>
</dbReference>
<dbReference type="InterPro" id="IPR036412">
    <property type="entry name" value="HAD-like_sf"/>
</dbReference>
<dbReference type="Pfam" id="PF00122">
    <property type="entry name" value="E1-E2_ATPase"/>
    <property type="match status" value="1"/>
</dbReference>
<comment type="catalytic activity">
    <reaction evidence="16">
        <text>Cd(2+)(in) + ATP + H2O = Cd(2+)(out) + ADP + phosphate + H(+)</text>
        <dbReference type="Rhea" id="RHEA:12132"/>
        <dbReference type="ChEBI" id="CHEBI:15377"/>
        <dbReference type="ChEBI" id="CHEBI:15378"/>
        <dbReference type="ChEBI" id="CHEBI:30616"/>
        <dbReference type="ChEBI" id="CHEBI:43474"/>
        <dbReference type="ChEBI" id="CHEBI:48775"/>
        <dbReference type="ChEBI" id="CHEBI:456216"/>
        <dbReference type="EC" id="7.2.2.21"/>
    </reaction>
</comment>
<evidence type="ECO:0000256" key="15">
    <source>
        <dbReference type="ARBA" id="ARBA00047308"/>
    </source>
</evidence>
<dbReference type="Gene3D" id="3.40.50.1000">
    <property type="entry name" value="HAD superfamily/HAD-like"/>
    <property type="match status" value="1"/>
</dbReference>
<feature type="transmembrane region" description="Helical" evidence="17">
    <location>
        <begin position="590"/>
        <end position="608"/>
    </location>
</feature>
<evidence type="ECO:0000256" key="9">
    <source>
        <dbReference type="ARBA" id="ARBA00022833"/>
    </source>
</evidence>
<dbReference type="InterPro" id="IPR044492">
    <property type="entry name" value="P_typ_ATPase_HD_dom"/>
</dbReference>
<dbReference type="InterPro" id="IPR023298">
    <property type="entry name" value="ATPase_P-typ_TM_dom_sf"/>
</dbReference>
<comment type="similarity">
    <text evidence="2 17">Belongs to the cation transport ATPase (P-type) (TC 3.A.3) family. Type IB subfamily.</text>
</comment>
<keyword evidence="10 17" id="KW-0067">ATP-binding</keyword>
<name>A0A0C1U534_9CLOT</name>
<dbReference type="InterPro" id="IPR008250">
    <property type="entry name" value="ATPase_P-typ_transduc_dom_A_sf"/>
</dbReference>
<dbReference type="SFLD" id="SFLDG00002">
    <property type="entry name" value="C1.7:_P-type_atpase_like"/>
    <property type="match status" value="1"/>
</dbReference>
<dbReference type="FunFam" id="3.40.1110.10:FF:000066">
    <property type="entry name" value="Cadmium-translocating P-type ATPase"/>
    <property type="match status" value="1"/>
</dbReference>
<evidence type="ECO:0000256" key="3">
    <source>
        <dbReference type="ARBA" id="ARBA00022475"/>
    </source>
</evidence>
<dbReference type="GO" id="GO:0005524">
    <property type="term" value="F:ATP binding"/>
    <property type="evidence" value="ECO:0007669"/>
    <property type="project" value="UniProtKB-UniRule"/>
</dbReference>
<dbReference type="InterPro" id="IPR059000">
    <property type="entry name" value="ATPase_P-type_domA"/>
</dbReference>
<organism evidence="19 20">
    <name type="scientific">Clostridium argentinense CDC 2741</name>
    <dbReference type="NCBI Taxonomy" id="1418104"/>
    <lineage>
        <taxon>Bacteria</taxon>
        <taxon>Bacillati</taxon>
        <taxon>Bacillota</taxon>
        <taxon>Clostridia</taxon>
        <taxon>Eubacteriales</taxon>
        <taxon>Clostridiaceae</taxon>
        <taxon>Clostridium</taxon>
    </lineage>
</organism>
<keyword evidence="13 17" id="KW-1133">Transmembrane helix</keyword>
<evidence type="ECO:0000256" key="10">
    <source>
        <dbReference type="ARBA" id="ARBA00022840"/>
    </source>
</evidence>
<evidence type="ECO:0000256" key="12">
    <source>
        <dbReference type="ARBA" id="ARBA00022967"/>
    </source>
</evidence>
<keyword evidence="7 17" id="KW-0479">Metal-binding</keyword>
<feature type="transmembrane region" description="Helical" evidence="17">
    <location>
        <begin position="7"/>
        <end position="23"/>
    </location>
</feature>
<sequence>MNNKNRITRIILGGALFVIALLAKSEFQLALYLISYIIVGGDVVLKAVKNIFRGQVFDENFLMCIATVGAFIIGEYPEGVAVMLFYQVGEVFQNYAVDQSRKSIVSLMDIRPDYANVKRGSELVKMDPDEVKIDDIIVIKAGERIPLDGVVIDGNSMIDTSALTGESVPRELSVGSEVLSGCININGVLTVRVTKGYEESTVSKILDLVENASSKKSNSENFITKFARYYTPAVVIVAAILAVLPPLLIEGATFSDWVSRALTFLVISCPCALVISVPLSFFGGIGAASKSGVLVKGSNYLEALAETEMVVFDKTGTLTKGVFKVQEINAKGISKEKLLELTAYAENYSNHPISISLKQAYNKKIDESEIADVEEISGHGVRAVVKGKTVYAGNTKLMKKIKVPYYKGEIVGTVVHVAVDDKYAGYIVIADEVKPDAAKAIRELKEADIRQTVMLTGDANSVGMKVAKELALDKAYTELLPAGKVEKVEELLRQKSEKGKLAFVGDGINDAPVLARADIGIAMGGLGSDAAIEAADIVIMTDEPSKIATAMKISKRTLRIVKQNIIFALSVKAVVLLMGAAGIATMWEAVFADVGVSVIAILNATRVLNINKLK</sequence>
<accession>A0A0C1U534</accession>
<dbReference type="PANTHER" id="PTHR48085:SF5">
    <property type="entry name" value="CADMIUM_ZINC-TRANSPORTING ATPASE HMA4-RELATED"/>
    <property type="match status" value="1"/>
</dbReference>
<keyword evidence="4" id="KW-0104">Cadmium</keyword>
<keyword evidence="8 17" id="KW-0547">Nucleotide-binding</keyword>
<dbReference type="InterPro" id="IPR051014">
    <property type="entry name" value="Cation_Transport_ATPase_IB"/>
</dbReference>
<dbReference type="CDD" id="cd07548">
    <property type="entry name" value="P-type_ATPase-Cd_Zn_Co_like"/>
    <property type="match status" value="1"/>
</dbReference>
<protein>
    <submittedName>
        <fullName evidence="19">Cadmium-translocating P-type ATPase</fullName>
        <ecNumber evidence="19">3.6.3.3</ecNumber>
    </submittedName>
</protein>
<evidence type="ECO:0000256" key="1">
    <source>
        <dbReference type="ARBA" id="ARBA00004651"/>
    </source>
</evidence>
<dbReference type="Proteomes" id="UP000031366">
    <property type="component" value="Unassembled WGS sequence"/>
</dbReference>
<keyword evidence="20" id="KW-1185">Reference proteome</keyword>
<proteinExistence type="inferred from homology"/>
<keyword evidence="6 17" id="KW-0812">Transmembrane</keyword>
<dbReference type="SFLD" id="SFLDF00027">
    <property type="entry name" value="p-type_atpase"/>
    <property type="match status" value="1"/>
</dbReference>
<gene>
    <name evidence="19" type="primary">cadA</name>
    <name evidence="19" type="ORF">U732_3364</name>
</gene>
<dbReference type="OrthoDB" id="9760364at2"/>
<reference evidence="19 20" key="1">
    <citation type="journal article" date="2015" name="Infect. Genet. Evol.">
        <title>Genomic sequences of six botulinum neurotoxin-producing strains representing three clostridial species illustrate the mobility and diversity of botulinum neurotoxin genes.</title>
        <authorList>
            <person name="Smith T.J."/>
            <person name="Hill K.K."/>
            <person name="Xie G."/>
            <person name="Foley B.T."/>
            <person name="Williamson C.H."/>
            <person name="Foster J.T."/>
            <person name="Johnson S.L."/>
            <person name="Chertkov O."/>
            <person name="Teshima H."/>
            <person name="Gibbons H.S."/>
            <person name="Johnsky L.A."/>
            <person name="Karavis M.A."/>
            <person name="Smith L.A."/>
        </authorList>
    </citation>
    <scope>NUCLEOTIDE SEQUENCE [LARGE SCALE GENOMIC DNA]</scope>
    <source>
        <strain evidence="19 20">CDC 2741</strain>
    </source>
</reference>
<evidence type="ECO:0000256" key="7">
    <source>
        <dbReference type="ARBA" id="ARBA00022723"/>
    </source>
</evidence>
<evidence type="ECO:0000256" key="13">
    <source>
        <dbReference type="ARBA" id="ARBA00022989"/>
    </source>
</evidence>
<dbReference type="GO" id="GO:0016887">
    <property type="term" value="F:ATP hydrolysis activity"/>
    <property type="evidence" value="ECO:0007669"/>
    <property type="project" value="InterPro"/>
</dbReference>
<evidence type="ECO:0000256" key="2">
    <source>
        <dbReference type="ARBA" id="ARBA00006024"/>
    </source>
</evidence>
<dbReference type="GO" id="GO:0005886">
    <property type="term" value="C:plasma membrane"/>
    <property type="evidence" value="ECO:0007669"/>
    <property type="project" value="UniProtKB-SubCell"/>
</dbReference>
<evidence type="ECO:0000256" key="11">
    <source>
        <dbReference type="ARBA" id="ARBA00022842"/>
    </source>
</evidence>
<dbReference type="RefSeq" id="WP_039633080.1">
    <property type="nucleotide sequence ID" value="NZ_AYSO01000016.1"/>
</dbReference>
<dbReference type="EC" id="3.6.3.3" evidence="19"/>
<evidence type="ECO:0000256" key="5">
    <source>
        <dbReference type="ARBA" id="ARBA00022553"/>
    </source>
</evidence>
<evidence type="ECO:0000313" key="19">
    <source>
        <dbReference type="EMBL" id="KIE46813.1"/>
    </source>
</evidence>
<dbReference type="NCBIfam" id="TIGR01512">
    <property type="entry name" value="ATPase-IB2_Cd"/>
    <property type="match status" value="1"/>
</dbReference>
<dbReference type="NCBIfam" id="TIGR01494">
    <property type="entry name" value="ATPase_P-type"/>
    <property type="match status" value="1"/>
</dbReference>
<keyword evidence="3 17" id="KW-1003">Cell membrane</keyword>
<keyword evidence="14 17" id="KW-0472">Membrane</keyword>
<dbReference type="InterPro" id="IPR001757">
    <property type="entry name" value="P_typ_ATPase"/>
</dbReference>
<evidence type="ECO:0000259" key="18">
    <source>
        <dbReference type="Pfam" id="PF00122"/>
    </source>
</evidence>
<keyword evidence="11" id="KW-0460">Magnesium</keyword>
<evidence type="ECO:0000256" key="8">
    <source>
        <dbReference type="ARBA" id="ARBA00022741"/>
    </source>
</evidence>
<evidence type="ECO:0000256" key="6">
    <source>
        <dbReference type="ARBA" id="ARBA00022692"/>
    </source>
</evidence>
<keyword evidence="19" id="KW-0378">Hydrolase</keyword>
<dbReference type="GO" id="GO:0008551">
    <property type="term" value="F:P-type cadmium transporter activity"/>
    <property type="evidence" value="ECO:0007669"/>
    <property type="project" value="UniProtKB-EC"/>
</dbReference>
<dbReference type="InterPro" id="IPR023214">
    <property type="entry name" value="HAD_sf"/>
</dbReference>
<evidence type="ECO:0000256" key="4">
    <source>
        <dbReference type="ARBA" id="ARBA00022539"/>
    </source>
</evidence>
<keyword evidence="9" id="KW-0862">Zinc</keyword>
<dbReference type="AlphaFoldDB" id="A0A0C1U534"/>
<evidence type="ECO:0000256" key="17">
    <source>
        <dbReference type="RuleBase" id="RU362081"/>
    </source>
</evidence>
<dbReference type="GO" id="GO:0046872">
    <property type="term" value="F:metal ion binding"/>
    <property type="evidence" value="ECO:0007669"/>
    <property type="project" value="UniProtKB-KW"/>
</dbReference>
<keyword evidence="5" id="KW-0597">Phosphoprotein</keyword>
<dbReference type="InterPro" id="IPR023299">
    <property type="entry name" value="ATPase_P-typ_cyto_dom_N"/>
</dbReference>
<dbReference type="NCBIfam" id="TIGR01525">
    <property type="entry name" value="ATPase-IB_hvy"/>
    <property type="match status" value="1"/>
</dbReference>
<keyword evidence="12" id="KW-1278">Translocase</keyword>
<comment type="subcellular location">
    <subcellularLocation>
        <location evidence="1">Cell membrane</location>
        <topology evidence="1">Multi-pass membrane protein</topology>
    </subcellularLocation>
</comment>
<evidence type="ECO:0000313" key="20">
    <source>
        <dbReference type="Proteomes" id="UP000031366"/>
    </source>
</evidence>
<dbReference type="SFLD" id="SFLDS00003">
    <property type="entry name" value="Haloacid_Dehalogenase"/>
    <property type="match status" value="1"/>
</dbReference>
<comment type="catalytic activity">
    <reaction evidence="15">
        <text>Zn(2+)(in) + ATP + H2O = Zn(2+)(out) + ADP + phosphate + H(+)</text>
        <dbReference type="Rhea" id="RHEA:20621"/>
        <dbReference type="ChEBI" id="CHEBI:15377"/>
        <dbReference type="ChEBI" id="CHEBI:15378"/>
        <dbReference type="ChEBI" id="CHEBI:29105"/>
        <dbReference type="ChEBI" id="CHEBI:30616"/>
        <dbReference type="ChEBI" id="CHEBI:43474"/>
        <dbReference type="ChEBI" id="CHEBI:456216"/>
        <dbReference type="EC" id="7.2.2.12"/>
    </reaction>
</comment>
<feature type="transmembrane region" description="Helical" evidence="17">
    <location>
        <begin position="565"/>
        <end position="584"/>
    </location>
</feature>
<evidence type="ECO:0000256" key="16">
    <source>
        <dbReference type="ARBA" id="ARBA00049338"/>
    </source>
</evidence>
<feature type="transmembrane region" description="Helical" evidence="17">
    <location>
        <begin position="229"/>
        <end position="249"/>
    </location>
</feature>
<dbReference type="FunFam" id="2.70.150.10:FF:000002">
    <property type="entry name" value="Copper-transporting ATPase 1, putative"/>
    <property type="match status" value="1"/>
</dbReference>
<dbReference type="SUPFAM" id="SSF81665">
    <property type="entry name" value="Calcium ATPase, transmembrane domain M"/>
    <property type="match status" value="1"/>
</dbReference>
<dbReference type="InterPro" id="IPR018303">
    <property type="entry name" value="ATPase_P-typ_P_site"/>
</dbReference>
<feature type="transmembrane region" description="Helical" evidence="17">
    <location>
        <begin position="29"/>
        <end position="48"/>
    </location>
</feature>
<dbReference type="GO" id="GO:0016463">
    <property type="term" value="F:P-type zinc transporter activity"/>
    <property type="evidence" value="ECO:0007669"/>
    <property type="project" value="UniProtKB-EC"/>
</dbReference>
<evidence type="ECO:0000256" key="14">
    <source>
        <dbReference type="ARBA" id="ARBA00023136"/>
    </source>
</evidence>
<dbReference type="SUPFAM" id="SSF56784">
    <property type="entry name" value="HAD-like"/>
    <property type="match status" value="1"/>
</dbReference>
<dbReference type="Gene3D" id="3.40.1110.10">
    <property type="entry name" value="Calcium-transporting ATPase, cytoplasmic domain N"/>
    <property type="match status" value="1"/>
</dbReference>